<dbReference type="OrthoDB" id="4545830at2"/>
<organism evidence="1 2">
    <name type="scientific">Mycobacterium numidiamassiliense</name>
    <dbReference type="NCBI Taxonomy" id="1841861"/>
    <lineage>
        <taxon>Bacteria</taxon>
        <taxon>Bacillati</taxon>
        <taxon>Actinomycetota</taxon>
        <taxon>Actinomycetes</taxon>
        <taxon>Mycobacteriales</taxon>
        <taxon>Mycobacteriaceae</taxon>
        <taxon>Mycobacterium</taxon>
    </lineage>
</organism>
<dbReference type="STRING" id="1841861.GCA_900157365_01853"/>
<dbReference type="SUPFAM" id="SSF55961">
    <property type="entry name" value="Bet v1-like"/>
    <property type="match status" value="1"/>
</dbReference>
<evidence type="ECO:0000313" key="2">
    <source>
        <dbReference type="Proteomes" id="UP000240424"/>
    </source>
</evidence>
<gene>
    <name evidence="1" type="ORF">MNAB215_3534</name>
</gene>
<sequence length="144" mass="15476">MVQVEVRRTIAAPPERVFDWLTDPVNLTAAPLFLRAGWVNGVSGPSVGARREVIVLGAWLREEITGWDAPRSYSYRVIRSVPPANHEGGTVTVTPSGDGSDVTWATGYTVPALGGGKLTEAVTLPIFRSSFRAILDGCAKALER</sequence>
<dbReference type="RefSeq" id="WP_077079965.1">
    <property type="nucleotide sequence ID" value="NZ_FUEZ01000004.1"/>
</dbReference>
<name>A0A2U3PC54_9MYCO</name>
<dbReference type="InterPro" id="IPR019587">
    <property type="entry name" value="Polyketide_cyclase/dehydratase"/>
</dbReference>
<evidence type="ECO:0000313" key="1">
    <source>
        <dbReference type="EMBL" id="SPM41329.1"/>
    </source>
</evidence>
<dbReference type="Gene3D" id="3.30.530.20">
    <property type="match status" value="1"/>
</dbReference>
<dbReference type="Proteomes" id="UP000240424">
    <property type="component" value="Unassembled WGS sequence"/>
</dbReference>
<protein>
    <submittedName>
        <fullName evidence="1">Uncharacterized conserved protein YndB, AHSA1/START domain</fullName>
    </submittedName>
</protein>
<dbReference type="AlphaFoldDB" id="A0A2U3PC54"/>
<dbReference type="InterPro" id="IPR023393">
    <property type="entry name" value="START-like_dom_sf"/>
</dbReference>
<keyword evidence="2" id="KW-1185">Reference proteome</keyword>
<dbReference type="EMBL" id="FUEZ01000004">
    <property type="protein sequence ID" value="SPM41329.1"/>
    <property type="molecule type" value="Genomic_DNA"/>
</dbReference>
<dbReference type="Pfam" id="PF10604">
    <property type="entry name" value="Polyketide_cyc2"/>
    <property type="match status" value="1"/>
</dbReference>
<reference evidence="1 2" key="1">
    <citation type="submission" date="2017-01" db="EMBL/GenBank/DDBJ databases">
        <authorList>
            <consortium name="Urmite Genomes"/>
        </authorList>
    </citation>
    <scope>NUCLEOTIDE SEQUENCE [LARGE SCALE GENOMIC DNA]</scope>
    <source>
        <strain evidence="1 2">AB215</strain>
    </source>
</reference>
<proteinExistence type="predicted"/>
<dbReference type="CDD" id="cd07821">
    <property type="entry name" value="PYR_PYL_RCAR_like"/>
    <property type="match status" value="1"/>
</dbReference>
<accession>A0A2U3PC54</accession>